<feature type="domain" description="Tripartite ATP-independent periplasmic transporters DctQ component" evidence="10">
    <location>
        <begin position="5"/>
        <end position="143"/>
    </location>
</feature>
<sequence length="163" mass="18368">MLIVVAIMTAQVAARYIFNSSLIWAEELCRYILIWQTFLFIGMAYTRGELIAVDIIPDMLTPKMRFVLKALTTVPIIIFLWLMMTNGYDYSTRFGRQIVPAVDFISTSLIGRGVGLSIFWVYVSVAVGSFLLMLHILASLVADIIEIRRGVPDAAHHHTETQA</sequence>
<gene>
    <name evidence="11" type="ORF">JYU29_15845</name>
</gene>
<evidence type="ECO:0000256" key="8">
    <source>
        <dbReference type="ARBA" id="ARBA00038436"/>
    </source>
</evidence>
<evidence type="ECO:0000256" key="7">
    <source>
        <dbReference type="ARBA" id="ARBA00023136"/>
    </source>
</evidence>
<name>A0ABS5RYU0_9HYPH</name>
<keyword evidence="3" id="KW-1003">Cell membrane</keyword>
<dbReference type="InterPro" id="IPR055348">
    <property type="entry name" value="DctQ"/>
</dbReference>
<proteinExistence type="inferred from homology"/>
<evidence type="ECO:0000256" key="4">
    <source>
        <dbReference type="ARBA" id="ARBA00022519"/>
    </source>
</evidence>
<protein>
    <recommendedName>
        <fullName evidence="9">TRAP transporter small permease protein</fullName>
    </recommendedName>
</protein>
<comment type="subunit">
    <text evidence="9">The complex comprises the extracytoplasmic solute receptor protein and the two transmembrane proteins.</text>
</comment>
<feature type="transmembrane region" description="Helical" evidence="9">
    <location>
        <begin position="30"/>
        <end position="46"/>
    </location>
</feature>
<keyword evidence="7 9" id="KW-0472">Membrane</keyword>
<evidence type="ECO:0000256" key="5">
    <source>
        <dbReference type="ARBA" id="ARBA00022692"/>
    </source>
</evidence>
<dbReference type="Proteomes" id="UP001297272">
    <property type="component" value="Unassembled WGS sequence"/>
</dbReference>
<evidence type="ECO:0000256" key="3">
    <source>
        <dbReference type="ARBA" id="ARBA00022475"/>
    </source>
</evidence>
<feature type="transmembrane region" description="Helical" evidence="9">
    <location>
        <begin position="119"/>
        <end position="142"/>
    </location>
</feature>
<evidence type="ECO:0000256" key="9">
    <source>
        <dbReference type="RuleBase" id="RU369079"/>
    </source>
</evidence>
<evidence type="ECO:0000259" key="10">
    <source>
        <dbReference type="Pfam" id="PF04290"/>
    </source>
</evidence>
<dbReference type="EMBL" id="JAFMNX010000004">
    <property type="protein sequence ID" value="MBS9722167.1"/>
    <property type="molecule type" value="Genomic_DNA"/>
</dbReference>
<dbReference type="PANTHER" id="PTHR35011:SF2">
    <property type="entry name" value="2,3-DIKETO-L-GULONATE TRAP TRANSPORTER SMALL PERMEASE PROTEIN YIAM"/>
    <property type="match status" value="1"/>
</dbReference>
<keyword evidence="6 9" id="KW-1133">Transmembrane helix</keyword>
<dbReference type="InterPro" id="IPR007387">
    <property type="entry name" value="TRAP_DctQ"/>
</dbReference>
<evidence type="ECO:0000256" key="6">
    <source>
        <dbReference type="ARBA" id="ARBA00022989"/>
    </source>
</evidence>
<dbReference type="RefSeq" id="WP_213985811.1">
    <property type="nucleotide sequence ID" value="NZ_JAFMNX010000004.1"/>
</dbReference>
<evidence type="ECO:0000313" key="12">
    <source>
        <dbReference type="Proteomes" id="UP001297272"/>
    </source>
</evidence>
<comment type="function">
    <text evidence="9">Part of the tripartite ATP-independent periplasmic (TRAP) transport system.</text>
</comment>
<organism evidence="11 12">
    <name type="scientific">Tianweitania aestuarii</name>
    <dbReference type="NCBI Taxonomy" id="2814886"/>
    <lineage>
        <taxon>Bacteria</taxon>
        <taxon>Pseudomonadati</taxon>
        <taxon>Pseudomonadota</taxon>
        <taxon>Alphaproteobacteria</taxon>
        <taxon>Hyphomicrobiales</taxon>
        <taxon>Phyllobacteriaceae</taxon>
        <taxon>Tianweitania</taxon>
    </lineage>
</organism>
<keyword evidence="12" id="KW-1185">Reference proteome</keyword>
<dbReference type="Pfam" id="PF04290">
    <property type="entry name" value="DctQ"/>
    <property type="match status" value="1"/>
</dbReference>
<evidence type="ECO:0000256" key="1">
    <source>
        <dbReference type="ARBA" id="ARBA00004429"/>
    </source>
</evidence>
<evidence type="ECO:0000256" key="2">
    <source>
        <dbReference type="ARBA" id="ARBA00022448"/>
    </source>
</evidence>
<comment type="similarity">
    <text evidence="8 9">Belongs to the TRAP transporter small permease family.</text>
</comment>
<comment type="caution">
    <text evidence="9">Lacks conserved residue(s) required for the propagation of feature annotation.</text>
</comment>
<accession>A0ABS5RYU0</accession>
<comment type="caution">
    <text evidence="11">The sequence shown here is derived from an EMBL/GenBank/DDBJ whole genome shotgun (WGS) entry which is preliminary data.</text>
</comment>
<evidence type="ECO:0000313" key="11">
    <source>
        <dbReference type="EMBL" id="MBS9722167.1"/>
    </source>
</evidence>
<feature type="transmembrane region" description="Helical" evidence="9">
    <location>
        <begin position="66"/>
        <end position="84"/>
    </location>
</feature>
<keyword evidence="4 9" id="KW-0997">Cell inner membrane</keyword>
<keyword evidence="2 9" id="KW-0813">Transport</keyword>
<comment type="subcellular location">
    <subcellularLocation>
        <location evidence="1 9">Cell inner membrane</location>
        <topology evidence="1 9">Multi-pass membrane protein</topology>
    </subcellularLocation>
</comment>
<reference evidence="11 12" key="1">
    <citation type="submission" date="2021-03" db="EMBL/GenBank/DDBJ databases">
        <title>Tianweitania aestuarii sp. nov., isolated from a tidal flat.</title>
        <authorList>
            <person name="Park S."/>
            <person name="Yoon J.-H."/>
        </authorList>
    </citation>
    <scope>NUCLEOTIDE SEQUENCE [LARGE SCALE GENOMIC DNA]</scope>
    <source>
        <strain evidence="11 12">BSSL-BM11</strain>
    </source>
</reference>
<keyword evidence="5 9" id="KW-0812">Transmembrane</keyword>
<dbReference type="PANTHER" id="PTHR35011">
    <property type="entry name" value="2,3-DIKETO-L-GULONATE TRAP TRANSPORTER SMALL PERMEASE PROTEIN YIAM"/>
    <property type="match status" value="1"/>
</dbReference>